<accession>B9SGN8</accession>
<reference evidence="3" key="1">
    <citation type="journal article" date="2010" name="Nat. Biotechnol.">
        <title>Draft genome sequence of the oilseed species Ricinus communis.</title>
        <authorList>
            <person name="Chan A.P."/>
            <person name="Crabtree J."/>
            <person name="Zhao Q."/>
            <person name="Lorenzi H."/>
            <person name="Orvis J."/>
            <person name="Puiu D."/>
            <person name="Melake-Berhan A."/>
            <person name="Jones K.M."/>
            <person name="Redman J."/>
            <person name="Chen G."/>
            <person name="Cahoon E.B."/>
            <person name="Gedil M."/>
            <person name="Stanke M."/>
            <person name="Haas B.J."/>
            <person name="Wortman J.R."/>
            <person name="Fraser-Liggett C.M."/>
            <person name="Ravel J."/>
            <person name="Rabinowicz P.D."/>
        </authorList>
    </citation>
    <scope>NUCLEOTIDE SEQUENCE [LARGE SCALE GENOMIC DNA]</scope>
    <source>
        <strain evidence="3">cv. Hale</strain>
    </source>
</reference>
<evidence type="ECO:0000256" key="1">
    <source>
        <dbReference type="SAM" id="MobiDB-lite"/>
    </source>
</evidence>
<dbReference type="InParanoid" id="B9SGN8"/>
<dbReference type="Proteomes" id="UP000008311">
    <property type="component" value="Unassembled WGS sequence"/>
</dbReference>
<name>B9SGN8_RICCO</name>
<evidence type="ECO:0000313" key="3">
    <source>
        <dbReference type="Proteomes" id="UP000008311"/>
    </source>
</evidence>
<evidence type="ECO:0000313" key="2">
    <source>
        <dbReference type="EMBL" id="EEF37284.1"/>
    </source>
</evidence>
<sequence length="49" mass="5239">MGSSMASKNSATLRRLSLRRSLDALARDTSGFGWMDGSATAMDGIRMSN</sequence>
<proteinExistence type="predicted"/>
<feature type="region of interest" description="Disordered" evidence="1">
    <location>
        <begin position="29"/>
        <end position="49"/>
    </location>
</feature>
<protein>
    <submittedName>
        <fullName evidence="2">Uncharacterized protein</fullName>
    </submittedName>
</protein>
<dbReference type="AlphaFoldDB" id="B9SGN8"/>
<organism evidence="2 3">
    <name type="scientific">Ricinus communis</name>
    <name type="common">Castor bean</name>
    <dbReference type="NCBI Taxonomy" id="3988"/>
    <lineage>
        <taxon>Eukaryota</taxon>
        <taxon>Viridiplantae</taxon>
        <taxon>Streptophyta</taxon>
        <taxon>Embryophyta</taxon>
        <taxon>Tracheophyta</taxon>
        <taxon>Spermatophyta</taxon>
        <taxon>Magnoliopsida</taxon>
        <taxon>eudicotyledons</taxon>
        <taxon>Gunneridae</taxon>
        <taxon>Pentapetalae</taxon>
        <taxon>rosids</taxon>
        <taxon>fabids</taxon>
        <taxon>Malpighiales</taxon>
        <taxon>Euphorbiaceae</taxon>
        <taxon>Acalyphoideae</taxon>
        <taxon>Acalypheae</taxon>
        <taxon>Ricinus</taxon>
    </lineage>
</organism>
<keyword evidence="3" id="KW-1185">Reference proteome</keyword>
<dbReference type="EMBL" id="EQ973954">
    <property type="protein sequence ID" value="EEF37284.1"/>
    <property type="molecule type" value="Genomic_DNA"/>
</dbReference>
<gene>
    <name evidence="2" type="ORF">RCOM_0554560</name>
</gene>